<comment type="caution">
    <text evidence="2">The sequence shown here is derived from an EMBL/GenBank/DDBJ whole genome shotgun (WGS) entry which is preliminary data.</text>
</comment>
<evidence type="ECO:0000313" key="3">
    <source>
        <dbReference type="Proteomes" id="UP000441754"/>
    </source>
</evidence>
<sequence>MSEVTGYQLTKAFYRLVGDSEEIQKAVMPHHQSLYTWICELRNRIQIYDPKAEILDLPREYTMKMTFIGSPVKLKSCIEDLIKWGVIELVTKGKNDYTGSTKVKLSCSFMNKYCTANEQLPNSNSTATEQPSNTIKTDKTEETELTVKTEENGKGADAPEQQVETVFVKPTDLTAQSAPTTPPVPAAPPPPPKPARTSPPETSLPFGENFRVAWERWLAYRRERHLPAYKPIGLSSALSELETLADQNEVTAIAIINQSINKNWQGLFALKSNDNGNKIPRTPPPVTARIEPVAGRRFGKW</sequence>
<evidence type="ECO:0000313" key="2">
    <source>
        <dbReference type="EMBL" id="MRS61735.1"/>
    </source>
</evidence>
<feature type="compositionally biased region" description="Pro residues" evidence="1">
    <location>
        <begin position="180"/>
        <end position="194"/>
    </location>
</feature>
<dbReference type="AlphaFoldDB" id="A0A7K0EJ02"/>
<gene>
    <name evidence="2" type="ORF">GJJ30_10595</name>
</gene>
<accession>A0A7K0EJ02</accession>
<protein>
    <recommendedName>
        <fullName evidence="4">DUF4373 domain-containing protein</fullName>
    </recommendedName>
</protein>
<dbReference type="OrthoDB" id="965991at2"/>
<organism evidence="2 3">
    <name type="scientific">Larkinella terrae</name>
    <dbReference type="NCBI Taxonomy" id="2025311"/>
    <lineage>
        <taxon>Bacteria</taxon>
        <taxon>Pseudomonadati</taxon>
        <taxon>Bacteroidota</taxon>
        <taxon>Cytophagia</taxon>
        <taxon>Cytophagales</taxon>
        <taxon>Spirosomataceae</taxon>
        <taxon>Larkinella</taxon>
    </lineage>
</organism>
<evidence type="ECO:0008006" key="4">
    <source>
        <dbReference type="Google" id="ProtNLM"/>
    </source>
</evidence>
<reference evidence="2 3" key="1">
    <citation type="journal article" date="2018" name="Antonie Van Leeuwenhoek">
        <title>Larkinella terrae sp. nov., isolated from soil on Jeju Island, South Korea.</title>
        <authorList>
            <person name="Ten L.N."/>
            <person name="Jeon J."/>
            <person name="Park S.J."/>
            <person name="Park S."/>
            <person name="Lee S.Y."/>
            <person name="Kim M.K."/>
            <person name="Jung H.Y."/>
        </authorList>
    </citation>
    <scope>NUCLEOTIDE SEQUENCE [LARGE SCALE GENOMIC DNA]</scope>
    <source>
        <strain evidence="2 3">KCTC 52001</strain>
    </source>
</reference>
<feature type="compositionally biased region" description="Polar residues" evidence="1">
    <location>
        <begin position="118"/>
        <end position="133"/>
    </location>
</feature>
<feature type="compositionally biased region" description="Basic and acidic residues" evidence="1">
    <location>
        <begin position="136"/>
        <end position="154"/>
    </location>
</feature>
<dbReference type="Proteomes" id="UP000441754">
    <property type="component" value="Unassembled WGS sequence"/>
</dbReference>
<proteinExistence type="predicted"/>
<keyword evidence="3" id="KW-1185">Reference proteome</keyword>
<dbReference type="EMBL" id="WJXZ01000006">
    <property type="protein sequence ID" value="MRS61735.1"/>
    <property type="molecule type" value="Genomic_DNA"/>
</dbReference>
<dbReference type="RefSeq" id="WP_154175127.1">
    <property type="nucleotide sequence ID" value="NZ_WJXZ01000006.1"/>
</dbReference>
<feature type="region of interest" description="Disordered" evidence="1">
    <location>
        <begin position="118"/>
        <end position="162"/>
    </location>
</feature>
<evidence type="ECO:0000256" key="1">
    <source>
        <dbReference type="SAM" id="MobiDB-lite"/>
    </source>
</evidence>
<name>A0A7K0EJ02_9BACT</name>
<feature type="region of interest" description="Disordered" evidence="1">
    <location>
        <begin position="174"/>
        <end position="205"/>
    </location>
</feature>